<dbReference type="NCBIfam" id="TIGR02665">
    <property type="entry name" value="molyb_mobA"/>
    <property type="match status" value="1"/>
</dbReference>
<dbReference type="PANTHER" id="PTHR19136">
    <property type="entry name" value="MOLYBDENUM COFACTOR GUANYLYLTRANSFERASE"/>
    <property type="match status" value="1"/>
</dbReference>
<dbReference type="GO" id="GO:1902758">
    <property type="term" value="P:bis(molybdopterin guanine dinucleotide)molybdenum biosynthetic process"/>
    <property type="evidence" value="ECO:0007669"/>
    <property type="project" value="TreeGrafter"/>
</dbReference>
<keyword evidence="4" id="KW-0547">Nucleotide-binding</keyword>
<dbReference type="GO" id="GO:0061603">
    <property type="term" value="F:molybdenum cofactor guanylyltransferase activity"/>
    <property type="evidence" value="ECO:0007669"/>
    <property type="project" value="UniProtKB-EC"/>
</dbReference>
<dbReference type="EMBL" id="QNTQ01000006">
    <property type="protein sequence ID" value="RBI85952.1"/>
    <property type="molecule type" value="Genomic_DNA"/>
</dbReference>
<dbReference type="OrthoDB" id="9788394at2"/>
<dbReference type="PANTHER" id="PTHR19136:SF81">
    <property type="entry name" value="MOLYBDENUM COFACTOR GUANYLYLTRANSFERASE"/>
    <property type="match status" value="1"/>
</dbReference>
<reference evidence="9 10" key="1">
    <citation type="submission" date="2018-07" db="EMBL/GenBank/DDBJ databases">
        <title>Rhodosalinus sp. strain E84T genomic sequence and assembly.</title>
        <authorList>
            <person name="Liu Z.-W."/>
            <person name="Lu D.-C."/>
        </authorList>
    </citation>
    <scope>NUCLEOTIDE SEQUENCE [LARGE SCALE GENOMIC DNA]</scope>
    <source>
        <strain evidence="9 10">E84</strain>
    </source>
</reference>
<evidence type="ECO:0000259" key="8">
    <source>
        <dbReference type="Pfam" id="PF12804"/>
    </source>
</evidence>
<evidence type="ECO:0000256" key="2">
    <source>
        <dbReference type="ARBA" id="ARBA00022679"/>
    </source>
</evidence>
<keyword evidence="3" id="KW-0479">Metal-binding</keyword>
<dbReference type="GO" id="GO:0005525">
    <property type="term" value="F:GTP binding"/>
    <property type="evidence" value="ECO:0007669"/>
    <property type="project" value="UniProtKB-KW"/>
</dbReference>
<keyword evidence="9" id="KW-0548">Nucleotidyltransferase</keyword>
<keyword evidence="7" id="KW-0501">Molybdenum cofactor biosynthesis</keyword>
<evidence type="ECO:0000256" key="5">
    <source>
        <dbReference type="ARBA" id="ARBA00022842"/>
    </source>
</evidence>
<keyword evidence="10" id="KW-1185">Reference proteome</keyword>
<sequence>MGGQDKALIRLGDRPLAMHVADRLRAHVRALGLNANGDPARFAGLGLPVLPDLLPGRPGPLAGVLAALDWAADEGAAAAVTAPADTPFLPDNLVPRLEAAAGGAARPALAATPGGLHPLCAIWPVALRGALSEALDRGAAKVRDWAAAQGAEIVMFEDEEAFFNVNTPEDLATARARMSGA</sequence>
<dbReference type="EC" id="2.7.7.77" evidence="9"/>
<dbReference type="InterPro" id="IPR025877">
    <property type="entry name" value="MobA-like_NTP_Trfase"/>
</dbReference>
<evidence type="ECO:0000256" key="7">
    <source>
        <dbReference type="ARBA" id="ARBA00023150"/>
    </source>
</evidence>
<comment type="caution">
    <text evidence="9">The sequence shown here is derived from an EMBL/GenBank/DDBJ whole genome shotgun (WGS) entry which is preliminary data.</text>
</comment>
<evidence type="ECO:0000313" key="9">
    <source>
        <dbReference type="EMBL" id="RBI85952.1"/>
    </source>
</evidence>
<dbReference type="InterPro" id="IPR013482">
    <property type="entry name" value="Molybde_CF_guanTrfase"/>
</dbReference>
<gene>
    <name evidence="9" type="primary">mobA</name>
    <name evidence="9" type="ORF">DRV85_08345</name>
</gene>
<dbReference type="AlphaFoldDB" id="A0A365UA95"/>
<dbReference type="CDD" id="cd02503">
    <property type="entry name" value="MobA"/>
    <property type="match status" value="1"/>
</dbReference>
<protein>
    <submittedName>
        <fullName evidence="9">Molybdenum cofactor guanylyltransferase</fullName>
        <ecNumber evidence="9">2.7.7.77</ecNumber>
    </submittedName>
</protein>
<evidence type="ECO:0000256" key="4">
    <source>
        <dbReference type="ARBA" id="ARBA00022741"/>
    </source>
</evidence>
<proteinExistence type="predicted"/>
<evidence type="ECO:0000256" key="3">
    <source>
        <dbReference type="ARBA" id="ARBA00022723"/>
    </source>
</evidence>
<dbReference type="InterPro" id="IPR029044">
    <property type="entry name" value="Nucleotide-diphossugar_trans"/>
</dbReference>
<name>A0A365UA95_9RHOB</name>
<dbReference type="Proteomes" id="UP000253370">
    <property type="component" value="Unassembled WGS sequence"/>
</dbReference>
<keyword evidence="5" id="KW-0460">Magnesium</keyword>
<organism evidence="9 10">
    <name type="scientific">Rhodosalinus halophilus</name>
    <dbReference type="NCBI Taxonomy" id="2259333"/>
    <lineage>
        <taxon>Bacteria</taxon>
        <taxon>Pseudomonadati</taxon>
        <taxon>Pseudomonadota</taxon>
        <taxon>Alphaproteobacteria</taxon>
        <taxon>Rhodobacterales</taxon>
        <taxon>Paracoccaceae</taxon>
        <taxon>Rhodosalinus</taxon>
    </lineage>
</organism>
<keyword evidence="6" id="KW-0342">GTP-binding</keyword>
<dbReference type="Pfam" id="PF12804">
    <property type="entry name" value="NTP_transf_3"/>
    <property type="match status" value="1"/>
</dbReference>
<feature type="domain" description="MobA-like NTP transferase" evidence="8">
    <location>
        <begin position="1"/>
        <end position="144"/>
    </location>
</feature>
<keyword evidence="1" id="KW-0963">Cytoplasm</keyword>
<dbReference type="Gene3D" id="3.90.550.10">
    <property type="entry name" value="Spore Coat Polysaccharide Biosynthesis Protein SpsA, Chain A"/>
    <property type="match status" value="1"/>
</dbReference>
<dbReference type="SUPFAM" id="SSF53448">
    <property type="entry name" value="Nucleotide-diphospho-sugar transferases"/>
    <property type="match status" value="1"/>
</dbReference>
<accession>A0A365UA95</accession>
<evidence type="ECO:0000256" key="6">
    <source>
        <dbReference type="ARBA" id="ARBA00023134"/>
    </source>
</evidence>
<evidence type="ECO:0000313" key="10">
    <source>
        <dbReference type="Proteomes" id="UP000253370"/>
    </source>
</evidence>
<keyword evidence="2 9" id="KW-0808">Transferase</keyword>
<dbReference type="GO" id="GO:0046872">
    <property type="term" value="F:metal ion binding"/>
    <property type="evidence" value="ECO:0007669"/>
    <property type="project" value="UniProtKB-KW"/>
</dbReference>
<evidence type="ECO:0000256" key="1">
    <source>
        <dbReference type="ARBA" id="ARBA00022490"/>
    </source>
</evidence>